<accession>A0A2R5G9W9</accession>
<feature type="transmembrane region" description="Helical" evidence="3">
    <location>
        <begin position="630"/>
        <end position="653"/>
    </location>
</feature>
<keyword evidence="3" id="KW-0812">Transmembrane</keyword>
<dbReference type="InParanoid" id="A0A2R5G9W9"/>
<dbReference type="GO" id="GO:0015297">
    <property type="term" value="F:antiporter activity"/>
    <property type="evidence" value="ECO:0007669"/>
    <property type="project" value="InterPro"/>
</dbReference>
<dbReference type="OrthoDB" id="2126698at2759"/>
<dbReference type="GO" id="GO:0016020">
    <property type="term" value="C:membrane"/>
    <property type="evidence" value="ECO:0007669"/>
    <property type="project" value="InterPro"/>
</dbReference>
<organism evidence="4 5">
    <name type="scientific">Hondaea fermentalgiana</name>
    <dbReference type="NCBI Taxonomy" id="2315210"/>
    <lineage>
        <taxon>Eukaryota</taxon>
        <taxon>Sar</taxon>
        <taxon>Stramenopiles</taxon>
        <taxon>Bigyra</taxon>
        <taxon>Labyrinthulomycetes</taxon>
        <taxon>Thraustochytrida</taxon>
        <taxon>Thraustochytriidae</taxon>
        <taxon>Hondaea</taxon>
    </lineage>
</organism>
<evidence type="ECO:0000256" key="1">
    <source>
        <dbReference type="ARBA" id="ARBA00010199"/>
    </source>
</evidence>
<feature type="transmembrane region" description="Helical" evidence="3">
    <location>
        <begin position="496"/>
        <end position="524"/>
    </location>
</feature>
<gene>
    <name evidence="4" type="ORF">FCC1311_010892</name>
</gene>
<evidence type="ECO:0000313" key="4">
    <source>
        <dbReference type="EMBL" id="GBG24871.1"/>
    </source>
</evidence>
<dbReference type="Proteomes" id="UP000241890">
    <property type="component" value="Unassembled WGS sequence"/>
</dbReference>
<feature type="region of interest" description="Disordered" evidence="2">
    <location>
        <begin position="267"/>
        <end position="289"/>
    </location>
</feature>
<dbReference type="InterPro" id="IPR002528">
    <property type="entry name" value="MATE_fam"/>
</dbReference>
<evidence type="ECO:0000313" key="5">
    <source>
        <dbReference type="Proteomes" id="UP000241890"/>
    </source>
</evidence>
<reference evidence="4 5" key="1">
    <citation type="submission" date="2017-12" db="EMBL/GenBank/DDBJ databases">
        <title>Sequencing, de novo assembly and annotation of complete genome of a new Thraustochytrid species, strain FCC1311.</title>
        <authorList>
            <person name="Sedici K."/>
            <person name="Godart F."/>
            <person name="Aiese Cigliano R."/>
            <person name="Sanseverino W."/>
            <person name="Barakat M."/>
            <person name="Ortet P."/>
            <person name="Marechal E."/>
            <person name="Cagnac O."/>
            <person name="Amato A."/>
        </authorList>
    </citation>
    <scope>NUCLEOTIDE SEQUENCE [LARGE SCALE GENOMIC DNA]</scope>
</reference>
<feature type="transmembrane region" description="Helical" evidence="3">
    <location>
        <begin position="732"/>
        <end position="754"/>
    </location>
</feature>
<dbReference type="EMBL" id="BEYU01000009">
    <property type="protein sequence ID" value="GBG24871.1"/>
    <property type="molecule type" value="Genomic_DNA"/>
</dbReference>
<feature type="transmembrane region" description="Helical" evidence="3">
    <location>
        <begin position="673"/>
        <end position="691"/>
    </location>
</feature>
<feature type="transmembrane region" description="Helical" evidence="3">
    <location>
        <begin position="466"/>
        <end position="484"/>
    </location>
</feature>
<feature type="transmembrane region" description="Helical" evidence="3">
    <location>
        <begin position="398"/>
        <end position="419"/>
    </location>
</feature>
<evidence type="ECO:0000256" key="2">
    <source>
        <dbReference type="SAM" id="MobiDB-lite"/>
    </source>
</evidence>
<feature type="transmembrane region" description="Helical" evidence="3">
    <location>
        <begin position="586"/>
        <end position="609"/>
    </location>
</feature>
<comment type="similarity">
    <text evidence="1">Belongs to the multi antimicrobial extrusion (MATE) (TC 2.A.66.1) family.</text>
</comment>
<dbReference type="GO" id="GO:0042910">
    <property type="term" value="F:xenobiotic transmembrane transporter activity"/>
    <property type="evidence" value="ECO:0007669"/>
    <property type="project" value="InterPro"/>
</dbReference>
<sequence>MERGEVTRFLRVFVVAESFDAEGKAVSNEGQVFGKNDRGQIFELTQSVSGSISISCCGSGCERLSFIRKSSGTSTRDDMVINLGNLRSHLIKKGHLQNFTSALKHVPETYTIRNFGLGRTITGFDFTRFGHFAFLTCHLHNISFVQDGDPETWAAYAEEIRQVVTLYKRSAAHRDCASLMVLPYVIMAAPVRIPSVSLIVTNVQLASCHDINSPAFNVEKILCDVHDALRCHAEQQFMHLSNGARQLSVTSSSDDAYEYDYRRVEPSTVTSEDLAGDNETPYETLPTGGAQEDRLMGDLKLDWRSREQRAELRAWWSITWPTMTLFFASTSFTLVDMSFLGHLGTPEESSKYLAASSEAGVLFDVTIAIFLRGFLQVLTVLCSQAFGAGQYSLLGRWLQLCLVLCTVLGIPVALLWWFASDILGAIFALDVEVKDLIAQFSRYSILRLYPQLFAGAIRQFCLSQGIILPLVVIAFVSIALNIVLNQVLIHGAWGWAGLGFVGSPIATASTNFFICGVSFFYVFYWRTDTARCWPGWSRDVFYAPRVREFLRQGLPLTLATLLEDIQMQTVSSFAIIYASRQTDGAWIIGTHNGLLSFFLSILAFQWGVMKATSVRCAMYIGMQDAMHAKLVAKIAFVVCIIVSLISCCLLLLFRFKIGEIISKDERVINEAATIVLPMSFGFVALSLFYLSMALLDAQGRPNVVALAFFCGAWVVAVPLAYVLALVLDMGILGLWLGLMAGYAVTTLVLCVNVLTTDWNKVLDDALRRNAMATSDMQQYPFAAEGRDNRQRLGSIISADTMPFPSPVLT</sequence>
<feature type="transmembrane region" description="Helical" evidence="3">
    <location>
        <begin position="703"/>
        <end position="726"/>
    </location>
</feature>
<name>A0A2R5G9W9_9STRA</name>
<proteinExistence type="inferred from homology"/>
<dbReference type="AlphaFoldDB" id="A0A2R5G9W9"/>
<dbReference type="PANTHER" id="PTHR11206">
    <property type="entry name" value="MULTIDRUG RESISTANCE PROTEIN"/>
    <property type="match status" value="1"/>
</dbReference>
<comment type="caution">
    <text evidence="4">The sequence shown here is derived from an EMBL/GenBank/DDBJ whole genome shotgun (WGS) entry which is preliminary data.</text>
</comment>
<protein>
    <submittedName>
        <fullName evidence="4">Protein DETOXIFICATION 19</fullName>
    </submittedName>
</protein>
<evidence type="ECO:0000256" key="3">
    <source>
        <dbReference type="SAM" id="Phobius"/>
    </source>
</evidence>
<keyword evidence="3" id="KW-1133">Transmembrane helix</keyword>
<dbReference type="NCBIfam" id="TIGR00797">
    <property type="entry name" value="matE"/>
    <property type="match status" value="1"/>
</dbReference>
<keyword evidence="3" id="KW-0472">Membrane</keyword>
<dbReference type="Pfam" id="PF01554">
    <property type="entry name" value="MatE"/>
    <property type="match status" value="2"/>
</dbReference>
<keyword evidence="5" id="KW-1185">Reference proteome</keyword>